<organism evidence="1 2">
    <name type="scientific">Roseibacillus persicicus</name>
    <dbReference type="NCBI Taxonomy" id="454148"/>
    <lineage>
        <taxon>Bacteria</taxon>
        <taxon>Pseudomonadati</taxon>
        <taxon>Verrucomicrobiota</taxon>
        <taxon>Verrucomicrobiia</taxon>
        <taxon>Verrucomicrobiales</taxon>
        <taxon>Verrucomicrobiaceae</taxon>
        <taxon>Roseibacillus</taxon>
    </lineage>
</organism>
<protein>
    <submittedName>
        <fullName evidence="1">Uncharacterized protein</fullName>
    </submittedName>
</protein>
<keyword evidence="2" id="KW-1185">Reference proteome</keyword>
<dbReference type="Proteomes" id="UP000644507">
    <property type="component" value="Unassembled WGS sequence"/>
</dbReference>
<dbReference type="AlphaFoldDB" id="A0A918TEC8"/>
<evidence type="ECO:0000313" key="2">
    <source>
        <dbReference type="Proteomes" id="UP000644507"/>
    </source>
</evidence>
<comment type="caution">
    <text evidence="1">The sequence shown here is derived from an EMBL/GenBank/DDBJ whole genome shotgun (WGS) entry which is preliminary data.</text>
</comment>
<name>A0A918TEC8_9BACT</name>
<dbReference type="EMBL" id="BMXI01000002">
    <property type="protein sequence ID" value="GHC43273.1"/>
    <property type="molecule type" value="Genomic_DNA"/>
</dbReference>
<reference evidence="1" key="2">
    <citation type="submission" date="2020-09" db="EMBL/GenBank/DDBJ databases">
        <authorList>
            <person name="Sun Q."/>
            <person name="Kim S."/>
        </authorList>
    </citation>
    <scope>NUCLEOTIDE SEQUENCE</scope>
    <source>
        <strain evidence="1">KCTC 12988</strain>
    </source>
</reference>
<dbReference type="RefSeq" id="WP_377047599.1">
    <property type="nucleotide sequence ID" value="NZ_JBHLZH010000031.1"/>
</dbReference>
<accession>A0A918TEC8</accession>
<sequence>MEEPQEFSSAGEPLKIVLEEKCWAYVIKGIAGSITLGEQSEEGDFYSFGQEQEGRWDGQSSWASFGLGVNGSPLLEPDLFFSVTGDAPGDKSDFTIASLEDLYVLQADSDGQLAISFSPLVNDALFPEGEGVANVNPTIQLTLLADFYRDPPETSGDLRTSGLLSSRSGRVTLSWDFTRGEEVPSSRRLDLASL</sequence>
<proteinExistence type="predicted"/>
<reference evidence="1" key="1">
    <citation type="journal article" date="2014" name="Int. J. Syst. Evol. Microbiol.">
        <title>Complete genome sequence of Corynebacterium casei LMG S-19264T (=DSM 44701T), isolated from a smear-ripened cheese.</title>
        <authorList>
            <consortium name="US DOE Joint Genome Institute (JGI-PGF)"/>
            <person name="Walter F."/>
            <person name="Albersmeier A."/>
            <person name="Kalinowski J."/>
            <person name="Ruckert C."/>
        </authorList>
    </citation>
    <scope>NUCLEOTIDE SEQUENCE</scope>
    <source>
        <strain evidence="1">KCTC 12988</strain>
    </source>
</reference>
<evidence type="ECO:0000313" key="1">
    <source>
        <dbReference type="EMBL" id="GHC43273.1"/>
    </source>
</evidence>
<gene>
    <name evidence="1" type="ORF">GCM10007100_05460</name>
</gene>